<keyword evidence="9 11" id="KW-0472">Membrane</keyword>
<dbReference type="HAMAP" id="MF_00766">
    <property type="entry name" value="PGT_MtgA"/>
    <property type="match status" value="1"/>
</dbReference>
<dbReference type="RefSeq" id="WP_099914331.1">
    <property type="nucleotide sequence ID" value="NZ_BMHS01000001.1"/>
</dbReference>
<evidence type="ECO:0000256" key="7">
    <source>
        <dbReference type="ARBA" id="ARBA00022984"/>
    </source>
</evidence>
<keyword evidence="3 11" id="KW-0328">Glycosyltransferase</keyword>
<evidence type="ECO:0000259" key="12">
    <source>
        <dbReference type="Pfam" id="PF00912"/>
    </source>
</evidence>
<evidence type="ECO:0000256" key="8">
    <source>
        <dbReference type="ARBA" id="ARBA00022989"/>
    </source>
</evidence>
<dbReference type="InterPro" id="IPR011812">
    <property type="entry name" value="Pep_trsgly"/>
</dbReference>
<dbReference type="Gene3D" id="1.10.3810.10">
    <property type="entry name" value="Biosynthetic peptidoglycan transglycosylase-like"/>
    <property type="match status" value="1"/>
</dbReference>
<keyword evidence="7 11" id="KW-0573">Peptidoglycan synthesis</keyword>
<dbReference type="GO" id="GO:0005886">
    <property type="term" value="C:plasma membrane"/>
    <property type="evidence" value="ECO:0007669"/>
    <property type="project" value="UniProtKB-SubCell"/>
</dbReference>
<dbReference type="Pfam" id="PF00912">
    <property type="entry name" value="Transgly"/>
    <property type="match status" value="1"/>
</dbReference>
<comment type="catalytic activity">
    <reaction evidence="11">
        <text>[GlcNAc-(1-&gt;4)-Mur2Ac(oyl-L-Ala-gamma-D-Glu-L-Lys-D-Ala-D-Ala)](n)-di-trans,octa-cis-undecaprenyl diphosphate + beta-D-GlcNAc-(1-&gt;4)-Mur2Ac(oyl-L-Ala-gamma-D-Glu-L-Lys-D-Ala-D-Ala)-di-trans,octa-cis-undecaprenyl diphosphate = [GlcNAc-(1-&gt;4)-Mur2Ac(oyl-L-Ala-gamma-D-Glu-L-Lys-D-Ala-D-Ala)](n+1)-di-trans,octa-cis-undecaprenyl diphosphate + di-trans,octa-cis-undecaprenyl diphosphate + H(+)</text>
        <dbReference type="Rhea" id="RHEA:23708"/>
        <dbReference type="Rhea" id="RHEA-COMP:9602"/>
        <dbReference type="Rhea" id="RHEA-COMP:9603"/>
        <dbReference type="ChEBI" id="CHEBI:15378"/>
        <dbReference type="ChEBI" id="CHEBI:58405"/>
        <dbReference type="ChEBI" id="CHEBI:60033"/>
        <dbReference type="ChEBI" id="CHEBI:78435"/>
        <dbReference type="EC" id="2.4.99.28"/>
    </reaction>
</comment>
<dbReference type="EC" id="2.4.99.28" evidence="11"/>
<accession>A0A2G8T707</accession>
<evidence type="ECO:0000256" key="9">
    <source>
        <dbReference type="ARBA" id="ARBA00023136"/>
    </source>
</evidence>
<keyword evidence="4 11" id="KW-0808">Transferase</keyword>
<keyword evidence="10 11" id="KW-0961">Cell wall biogenesis/degradation</keyword>
<keyword evidence="6 11" id="KW-0133">Cell shape</keyword>
<dbReference type="InterPro" id="IPR036950">
    <property type="entry name" value="PBP_transglycosylase"/>
</dbReference>
<keyword evidence="5 11" id="KW-0812">Transmembrane</keyword>
<dbReference type="UniPathway" id="UPA00219"/>
<comment type="function">
    <text evidence="11">Peptidoglycan polymerase that catalyzes glycan chain elongation from lipid-linked precursors.</text>
</comment>
<evidence type="ECO:0000256" key="10">
    <source>
        <dbReference type="ARBA" id="ARBA00023316"/>
    </source>
</evidence>
<dbReference type="EMBL" id="PDOB01000001">
    <property type="protein sequence ID" value="PIL41847.1"/>
    <property type="molecule type" value="Genomic_DNA"/>
</dbReference>
<dbReference type="GO" id="GO:0016763">
    <property type="term" value="F:pentosyltransferase activity"/>
    <property type="evidence" value="ECO:0007669"/>
    <property type="project" value="InterPro"/>
</dbReference>
<evidence type="ECO:0000313" key="13">
    <source>
        <dbReference type="EMBL" id="PIL41847.1"/>
    </source>
</evidence>
<dbReference type="AlphaFoldDB" id="A0A2G8T707"/>
<protein>
    <recommendedName>
        <fullName evidence="11">Biosynthetic peptidoglycan transglycosylase</fullName>
        <ecNumber evidence="11">2.4.99.28</ecNumber>
    </recommendedName>
    <alternativeName>
        <fullName evidence="11">Glycan polymerase</fullName>
    </alternativeName>
    <alternativeName>
        <fullName evidence="11">Peptidoglycan glycosyltransferase MtgA</fullName>
        <shortName evidence="11">PGT</shortName>
    </alternativeName>
</protein>
<comment type="caution">
    <text evidence="13">The sequence shown here is derived from an EMBL/GenBank/DDBJ whole genome shotgun (WGS) entry which is preliminary data.</text>
</comment>
<evidence type="ECO:0000256" key="4">
    <source>
        <dbReference type="ARBA" id="ARBA00022679"/>
    </source>
</evidence>
<organism evidence="13 14">
    <name type="scientific">Massilia psychrophila</name>
    <dbReference type="NCBI Taxonomy" id="1603353"/>
    <lineage>
        <taxon>Bacteria</taxon>
        <taxon>Pseudomonadati</taxon>
        <taxon>Pseudomonadota</taxon>
        <taxon>Betaproteobacteria</taxon>
        <taxon>Burkholderiales</taxon>
        <taxon>Oxalobacteraceae</taxon>
        <taxon>Telluria group</taxon>
        <taxon>Massilia</taxon>
    </lineage>
</organism>
<evidence type="ECO:0000313" key="14">
    <source>
        <dbReference type="Proteomes" id="UP000228593"/>
    </source>
</evidence>
<reference evidence="13 14" key="1">
    <citation type="submission" date="2017-10" db="EMBL/GenBank/DDBJ databases">
        <title>Massilia psychrophilum sp. nov., a novel purple-pigmented bacterium isolated from Tianshan glacier, Xinjiang Municipality, China.</title>
        <authorList>
            <person name="Wang H."/>
        </authorList>
    </citation>
    <scope>NUCLEOTIDE SEQUENCE [LARGE SCALE GENOMIC DNA]</scope>
    <source>
        <strain evidence="13 14">JCM 30813</strain>
    </source>
</reference>
<keyword evidence="14" id="KW-1185">Reference proteome</keyword>
<evidence type="ECO:0000256" key="3">
    <source>
        <dbReference type="ARBA" id="ARBA00022676"/>
    </source>
</evidence>
<dbReference type="PANTHER" id="PTHR30400:SF0">
    <property type="entry name" value="BIOSYNTHETIC PEPTIDOGLYCAN TRANSGLYCOSYLASE"/>
    <property type="match status" value="1"/>
</dbReference>
<evidence type="ECO:0000256" key="6">
    <source>
        <dbReference type="ARBA" id="ARBA00022960"/>
    </source>
</evidence>
<sequence>MKGAGTAGRGTSRSAKSTKKIKWVRWILLGPILLVLLVQLYFFLQICWWVRFNPSMTSFMSAQLSAMRESNPKAALAHKWVPYAAISAKLKRAVIASEDANFAEHDGVDWVALEKAFARNNTRHRVVGGGSTITQQLAKNLFLTGSRSYLRKGQEMIIAFMLETVMSKERILEIYLNVVEFGRGVFGAEAAARHYFRVPAASLNAAQAARLAVMLPNPRFYDRHRDSNYLARRTGLIMNRMNSAELP</sequence>
<evidence type="ECO:0000256" key="1">
    <source>
        <dbReference type="ARBA" id="ARBA00022475"/>
    </source>
</evidence>
<evidence type="ECO:0000256" key="11">
    <source>
        <dbReference type="HAMAP-Rule" id="MF_00766"/>
    </source>
</evidence>
<dbReference type="NCBIfam" id="TIGR02070">
    <property type="entry name" value="mono_pep_trsgly"/>
    <property type="match status" value="1"/>
</dbReference>
<comment type="pathway">
    <text evidence="11">Cell wall biogenesis; peptidoglycan biosynthesis.</text>
</comment>
<comment type="similarity">
    <text evidence="11">Belongs to the glycosyltransferase 51 family.</text>
</comment>
<gene>
    <name evidence="11" type="primary">mtgA</name>
    <name evidence="13" type="ORF">CR103_01715</name>
</gene>
<evidence type="ECO:0000256" key="2">
    <source>
        <dbReference type="ARBA" id="ARBA00022519"/>
    </source>
</evidence>
<dbReference type="GO" id="GO:0071555">
    <property type="term" value="P:cell wall organization"/>
    <property type="evidence" value="ECO:0007669"/>
    <property type="project" value="UniProtKB-KW"/>
</dbReference>
<dbReference type="GO" id="GO:0008955">
    <property type="term" value="F:peptidoglycan glycosyltransferase activity"/>
    <property type="evidence" value="ECO:0007669"/>
    <property type="project" value="UniProtKB-UniRule"/>
</dbReference>
<feature type="transmembrane region" description="Helical" evidence="11">
    <location>
        <begin position="23"/>
        <end position="44"/>
    </location>
</feature>
<keyword evidence="8 11" id="KW-1133">Transmembrane helix</keyword>
<feature type="domain" description="Glycosyl transferase family 51" evidence="12">
    <location>
        <begin position="76"/>
        <end position="241"/>
    </location>
</feature>
<proteinExistence type="inferred from homology"/>
<dbReference type="InterPro" id="IPR001264">
    <property type="entry name" value="Glyco_trans_51"/>
</dbReference>
<keyword evidence="1 11" id="KW-1003">Cell membrane</keyword>
<dbReference type="OrthoDB" id="9766909at2"/>
<name>A0A2G8T707_9BURK</name>
<dbReference type="Proteomes" id="UP000228593">
    <property type="component" value="Unassembled WGS sequence"/>
</dbReference>
<keyword evidence="2 11" id="KW-0997">Cell inner membrane</keyword>
<dbReference type="PANTHER" id="PTHR30400">
    <property type="entry name" value="MONOFUNCTIONAL BIOSYNTHETIC PEPTIDOGLYCAN TRANSGLYCOSYLASE"/>
    <property type="match status" value="1"/>
</dbReference>
<dbReference type="SUPFAM" id="SSF53955">
    <property type="entry name" value="Lysozyme-like"/>
    <property type="match status" value="1"/>
</dbReference>
<dbReference type="GO" id="GO:0009252">
    <property type="term" value="P:peptidoglycan biosynthetic process"/>
    <property type="evidence" value="ECO:0007669"/>
    <property type="project" value="UniProtKB-UniRule"/>
</dbReference>
<evidence type="ECO:0000256" key="5">
    <source>
        <dbReference type="ARBA" id="ARBA00022692"/>
    </source>
</evidence>
<dbReference type="InterPro" id="IPR023346">
    <property type="entry name" value="Lysozyme-like_dom_sf"/>
</dbReference>
<comment type="subcellular location">
    <subcellularLocation>
        <location evidence="11">Cell inner membrane</location>
        <topology evidence="11">Single-pass membrane protein</topology>
    </subcellularLocation>
</comment>
<dbReference type="GO" id="GO:0009274">
    <property type="term" value="C:peptidoglycan-based cell wall"/>
    <property type="evidence" value="ECO:0007669"/>
    <property type="project" value="InterPro"/>
</dbReference>
<dbReference type="GO" id="GO:0008360">
    <property type="term" value="P:regulation of cell shape"/>
    <property type="evidence" value="ECO:0007669"/>
    <property type="project" value="UniProtKB-KW"/>
</dbReference>